<feature type="signal peptide" evidence="1">
    <location>
        <begin position="1"/>
        <end position="23"/>
    </location>
</feature>
<protein>
    <submittedName>
        <fullName evidence="2">Uncharacterized protein</fullName>
    </submittedName>
</protein>
<keyword evidence="1" id="KW-0732">Signal</keyword>
<proteinExistence type="predicted"/>
<dbReference type="RefSeq" id="WP_144237552.1">
    <property type="nucleotide sequence ID" value="NZ_VJWA01000002.1"/>
</dbReference>
<comment type="caution">
    <text evidence="2">The sequence shown here is derived from an EMBL/GenBank/DDBJ whole genome shotgun (WGS) entry which is preliminary data.</text>
</comment>
<feature type="chain" id="PRO_5022145612" evidence="1">
    <location>
        <begin position="24"/>
        <end position="207"/>
    </location>
</feature>
<organism evidence="2 3">
    <name type="scientific">Glacieibacterium frigidum</name>
    <dbReference type="NCBI Taxonomy" id="2593303"/>
    <lineage>
        <taxon>Bacteria</taxon>
        <taxon>Pseudomonadati</taxon>
        <taxon>Pseudomonadota</taxon>
        <taxon>Alphaproteobacteria</taxon>
        <taxon>Sphingomonadales</taxon>
        <taxon>Sphingosinicellaceae</taxon>
        <taxon>Glacieibacterium</taxon>
    </lineage>
</organism>
<reference evidence="2 3" key="1">
    <citation type="submission" date="2019-07" db="EMBL/GenBank/DDBJ databases">
        <title>Novel species isolated from glacier.</title>
        <authorList>
            <person name="Liu Q."/>
            <person name="Xin Y.-H."/>
        </authorList>
    </citation>
    <scope>NUCLEOTIDE SEQUENCE [LARGE SCALE GENOMIC DNA]</scope>
    <source>
        <strain evidence="2 3">LB1R16</strain>
    </source>
</reference>
<dbReference type="OrthoDB" id="7467144at2"/>
<dbReference type="EMBL" id="VJWA01000002">
    <property type="protein sequence ID" value="TRW14347.1"/>
    <property type="molecule type" value="Genomic_DNA"/>
</dbReference>
<name>A0A552U7Z9_9SPHN</name>
<evidence type="ECO:0000313" key="2">
    <source>
        <dbReference type="EMBL" id="TRW14347.1"/>
    </source>
</evidence>
<gene>
    <name evidence="2" type="ORF">FMM06_11590</name>
</gene>
<dbReference type="Proteomes" id="UP000317894">
    <property type="component" value="Unassembled WGS sequence"/>
</dbReference>
<dbReference type="AlphaFoldDB" id="A0A552U7Z9"/>
<keyword evidence="3" id="KW-1185">Reference proteome</keyword>
<sequence>MRRSTYFNNLAVVLIAVPVTAVAQAPAAAPAAVSAAPPVAGTLAPRGGVMTPQTIQLRPMTPLETEANAVWSLRAGLNVAALQCQFSPYLATVKTYNDLLKHHSAELAAAQATMVAHFKRYDKARALNSFDQYSTKIYNSYSTLDAQYAFCNAASAAGRGTLLLSKGGLGKYAIAQTPVLRTALTPGVAPGVTMLEPMPIFPVPEKP</sequence>
<accession>A0A552U7Z9</accession>
<evidence type="ECO:0000256" key="1">
    <source>
        <dbReference type="SAM" id="SignalP"/>
    </source>
</evidence>
<evidence type="ECO:0000313" key="3">
    <source>
        <dbReference type="Proteomes" id="UP000317894"/>
    </source>
</evidence>